<dbReference type="RefSeq" id="XP_024767224.1">
    <property type="nucleotide sequence ID" value="XM_024918077.1"/>
</dbReference>
<feature type="transmembrane region" description="Helical" evidence="6">
    <location>
        <begin position="441"/>
        <end position="463"/>
    </location>
</feature>
<evidence type="ECO:0000256" key="4">
    <source>
        <dbReference type="ARBA" id="ARBA00023136"/>
    </source>
</evidence>
<evidence type="ECO:0000313" key="9">
    <source>
        <dbReference type="Proteomes" id="UP000241690"/>
    </source>
</evidence>
<dbReference type="SUPFAM" id="SSF103473">
    <property type="entry name" value="MFS general substrate transporter"/>
    <property type="match status" value="1"/>
</dbReference>
<dbReference type="STRING" id="983964.A0A2T3ZRV9"/>
<feature type="transmembrane region" description="Helical" evidence="6">
    <location>
        <begin position="375"/>
        <end position="400"/>
    </location>
</feature>
<evidence type="ECO:0000256" key="3">
    <source>
        <dbReference type="ARBA" id="ARBA00022989"/>
    </source>
</evidence>
<organism evidence="8 9">
    <name type="scientific">Trichoderma harzianum CBS 226.95</name>
    <dbReference type="NCBI Taxonomy" id="983964"/>
    <lineage>
        <taxon>Eukaryota</taxon>
        <taxon>Fungi</taxon>
        <taxon>Dikarya</taxon>
        <taxon>Ascomycota</taxon>
        <taxon>Pezizomycotina</taxon>
        <taxon>Sordariomycetes</taxon>
        <taxon>Hypocreomycetidae</taxon>
        <taxon>Hypocreales</taxon>
        <taxon>Hypocreaceae</taxon>
        <taxon>Trichoderma</taxon>
    </lineage>
</organism>
<dbReference type="CDD" id="cd17323">
    <property type="entry name" value="MFS_Tpo1_MDR_like"/>
    <property type="match status" value="1"/>
</dbReference>
<dbReference type="FunFam" id="1.20.1250.20:FF:000011">
    <property type="entry name" value="MFS multidrug transporter, putative"/>
    <property type="match status" value="1"/>
</dbReference>
<gene>
    <name evidence="8" type="ORF">M431DRAFT_501946</name>
</gene>
<dbReference type="PANTHER" id="PTHR23502">
    <property type="entry name" value="MAJOR FACILITATOR SUPERFAMILY"/>
    <property type="match status" value="1"/>
</dbReference>
<comment type="subcellular location">
    <subcellularLocation>
        <location evidence="1">Membrane</location>
        <topology evidence="1">Multi-pass membrane protein</topology>
    </subcellularLocation>
</comment>
<evidence type="ECO:0000259" key="7">
    <source>
        <dbReference type="PROSITE" id="PS50850"/>
    </source>
</evidence>
<proteinExistence type="predicted"/>
<reference evidence="8 9" key="1">
    <citation type="submission" date="2016-07" db="EMBL/GenBank/DDBJ databases">
        <title>Multiple horizontal gene transfer events from other fungi enriched the ability of initially mycotrophic Trichoderma (Ascomycota) to feed on dead plant biomass.</title>
        <authorList>
            <consortium name="DOE Joint Genome Institute"/>
            <person name="Aerts A."/>
            <person name="Atanasova L."/>
            <person name="Chenthamara K."/>
            <person name="Zhang J."/>
            <person name="Grujic M."/>
            <person name="Henrissat B."/>
            <person name="Kuo A."/>
            <person name="Salamov A."/>
            <person name="Lipzen A."/>
            <person name="Labutti K."/>
            <person name="Barry K."/>
            <person name="Miao Y."/>
            <person name="Rahimi M.J."/>
            <person name="Shen Q."/>
            <person name="Grigoriev I.V."/>
            <person name="Kubicek C.P."/>
            <person name="Druzhinina I.S."/>
        </authorList>
    </citation>
    <scope>NUCLEOTIDE SEQUENCE [LARGE SCALE GENOMIC DNA]</scope>
    <source>
        <strain evidence="8 9">CBS 226.95</strain>
    </source>
</reference>
<dbReference type="Pfam" id="PF07690">
    <property type="entry name" value="MFS_1"/>
    <property type="match status" value="1"/>
</dbReference>
<feature type="transmembrane region" description="Helical" evidence="6">
    <location>
        <begin position="348"/>
        <end position="369"/>
    </location>
</feature>
<evidence type="ECO:0000256" key="2">
    <source>
        <dbReference type="ARBA" id="ARBA00022692"/>
    </source>
</evidence>
<feature type="transmembrane region" description="Helical" evidence="6">
    <location>
        <begin position="194"/>
        <end position="214"/>
    </location>
</feature>
<feature type="transmembrane region" description="Helical" evidence="6">
    <location>
        <begin position="167"/>
        <end position="188"/>
    </location>
</feature>
<accession>A0A2T3ZRV9</accession>
<feature type="transmembrane region" description="Helical" evidence="6">
    <location>
        <begin position="80"/>
        <end position="97"/>
    </location>
</feature>
<feature type="transmembrane region" description="Helical" evidence="6">
    <location>
        <begin position="109"/>
        <end position="127"/>
    </location>
</feature>
<feature type="transmembrane region" description="Helical" evidence="6">
    <location>
        <begin position="270"/>
        <end position="296"/>
    </location>
</feature>
<dbReference type="PROSITE" id="PS50850">
    <property type="entry name" value="MFS"/>
    <property type="match status" value="1"/>
</dbReference>
<evidence type="ECO:0000256" key="1">
    <source>
        <dbReference type="ARBA" id="ARBA00004141"/>
    </source>
</evidence>
<keyword evidence="4 6" id="KW-0472">Membrane</keyword>
<feature type="domain" description="Major facilitator superfamily (MFS) profile" evidence="7">
    <location>
        <begin position="40"/>
        <end position="468"/>
    </location>
</feature>
<evidence type="ECO:0000313" key="8">
    <source>
        <dbReference type="EMBL" id="PTB47547.1"/>
    </source>
</evidence>
<keyword evidence="2 6" id="KW-0812">Transmembrane</keyword>
<keyword evidence="9" id="KW-1185">Reference proteome</keyword>
<feature type="transmembrane region" description="Helical" evidence="6">
    <location>
        <begin position="407"/>
        <end position="429"/>
    </location>
</feature>
<protein>
    <recommendedName>
        <fullName evidence="7">Major facilitator superfamily (MFS) profile domain-containing protein</fullName>
    </recommendedName>
</protein>
<dbReference type="Proteomes" id="UP000241690">
    <property type="component" value="Unassembled WGS sequence"/>
</dbReference>
<dbReference type="AlphaFoldDB" id="A0A2T3ZRV9"/>
<feature type="transmembrane region" description="Helical" evidence="6">
    <location>
        <begin position="308"/>
        <end position="327"/>
    </location>
</feature>
<dbReference type="GO" id="GO:0005886">
    <property type="term" value="C:plasma membrane"/>
    <property type="evidence" value="ECO:0007669"/>
    <property type="project" value="TreeGrafter"/>
</dbReference>
<dbReference type="GO" id="GO:0022857">
    <property type="term" value="F:transmembrane transporter activity"/>
    <property type="evidence" value="ECO:0007669"/>
    <property type="project" value="InterPro"/>
</dbReference>
<dbReference type="Gene3D" id="1.20.1250.20">
    <property type="entry name" value="MFS general substrate transporter like domains"/>
    <property type="match status" value="1"/>
</dbReference>
<dbReference type="PANTHER" id="PTHR23502:SF59">
    <property type="entry name" value="MULTIDRUG TRANSPORTER, PUTATIVE (AFU_ORTHOLOGUE AFUA_1G10370)-RELATED"/>
    <property type="match status" value="1"/>
</dbReference>
<sequence length="481" mass="52870">MTQKPELAKDSQVEENASLVRFSGPDDPDMPLNWPLNKKIITTAMYGFTTMGATLATAIISPTSKALQKEFGKSEPVVTLTVSLMMVGFAVGPMVWAPLSELFGRKYTVAIPYFISGLFALGCATASNIETLIIMRLFMGLFGSAPVANGGGVIGDIWTPQQRGIALVFYSFCTASGPVLGPVVGAALHDKWRWTEYLCCMWMLVMSMFVMLLLDETYAPAILTTKARRLRFETKNWALHAQHEEWPVNLHGITVKYLIRPFQLLGNLTCFLMAFYGSFVFELSYLCLAAIPVSFGDHRGWPRVSAELPFLALMLGIVMGGLANILNSRGYVKRMKANNGKPVPEARLVTMLPGSVLLCAGIFLFGWTAASPVHWIVPCLALVLLGFGFLVIFQGCVNYLMDTFPKYAASAISITTFMRSIFAAASALFGNPMLEAMGVSWGISIFGFISAVMIPVPFLFYFYGARIRQRSMSSGLFDSQY</sequence>
<dbReference type="EMBL" id="KZ679715">
    <property type="protein sequence ID" value="PTB47547.1"/>
    <property type="molecule type" value="Genomic_DNA"/>
</dbReference>
<keyword evidence="5" id="KW-0325">Glycoprotein</keyword>
<evidence type="ECO:0000256" key="6">
    <source>
        <dbReference type="SAM" id="Phobius"/>
    </source>
</evidence>
<feature type="transmembrane region" description="Helical" evidence="6">
    <location>
        <begin position="40"/>
        <end position="60"/>
    </location>
</feature>
<evidence type="ECO:0000256" key="5">
    <source>
        <dbReference type="ARBA" id="ARBA00023180"/>
    </source>
</evidence>
<dbReference type="InterPro" id="IPR011701">
    <property type="entry name" value="MFS"/>
</dbReference>
<dbReference type="InterPro" id="IPR020846">
    <property type="entry name" value="MFS_dom"/>
</dbReference>
<keyword evidence="3 6" id="KW-1133">Transmembrane helix</keyword>
<name>A0A2T3ZRV9_TRIHA</name>
<dbReference type="InterPro" id="IPR036259">
    <property type="entry name" value="MFS_trans_sf"/>
</dbReference>
<dbReference type="GeneID" id="36626646"/>